<dbReference type="SUPFAM" id="SSF54373">
    <property type="entry name" value="FAD-linked reductases, C-terminal domain"/>
    <property type="match status" value="1"/>
</dbReference>
<evidence type="ECO:0000256" key="2">
    <source>
        <dbReference type="ARBA" id="ARBA00022630"/>
    </source>
</evidence>
<evidence type="ECO:0000259" key="6">
    <source>
        <dbReference type="Pfam" id="PF01494"/>
    </source>
</evidence>
<dbReference type="PANTHER" id="PTHR13789:SF318">
    <property type="entry name" value="GERANYLGERANYL DIPHOSPHATE REDUCTASE"/>
    <property type="match status" value="1"/>
</dbReference>
<dbReference type="AlphaFoldDB" id="A0A375C1S1"/>
<name>A0A375C1S1_9BURK</name>
<evidence type="ECO:0000256" key="1">
    <source>
        <dbReference type="ARBA" id="ARBA00001974"/>
    </source>
</evidence>
<evidence type="ECO:0000256" key="5">
    <source>
        <dbReference type="ARBA" id="ARBA00023033"/>
    </source>
</evidence>
<dbReference type="InterPro" id="IPR002938">
    <property type="entry name" value="FAD-bd"/>
</dbReference>
<dbReference type="Gene3D" id="3.50.50.60">
    <property type="entry name" value="FAD/NAD(P)-binding domain"/>
    <property type="match status" value="1"/>
</dbReference>
<sequence length="392" mass="42760">MSNINKVSTLVVGGGIGGLAAALALARQGRTVHVLERAEAFAEVGAGLQLAPNASRALDRLGVLESVRKTAVFPQRLVWMDALSGEGVTSMDLGEPFQARYGYPYVVMHRSDLLEALLVACQQHPAVTLETSRHVTDVVDHGDEAEAICADGSRYRCELLVGADGLRSAVRAVLAGKSDPVCSHYVAYRGTIPMARMSALAGSDNVMMWTGPDMHLVQYPVRRGELYNQVAVFRSDRYSPDHDDWGTQDEMAQRFARACPAVKDALTMIATNRRWPLFDRLPIEQWTRGRMALLGDAAHPMLQYLAQGAAQALEDACALADAVASHGHDLPAALATYADARKPRTARVQHTARLFGEIIHMEAVGARVRNALVASRRDDDYAMVDWLYASRP</sequence>
<dbReference type="OrthoDB" id="5487740at2"/>
<comment type="caution">
    <text evidence="7">The sequence shown here is derived from an EMBL/GenBank/DDBJ whole genome shotgun (WGS) entry which is preliminary data.</text>
</comment>
<keyword evidence="4 7" id="KW-0560">Oxidoreductase</keyword>
<dbReference type="PRINTS" id="PR00420">
    <property type="entry name" value="RNGMNOXGNASE"/>
</dbReference>
<gene>
    <name evidence="7" type="primary">mhbM</name>
    <name evidence="7" type="ORF">CBM2587_B20032</name>
</gene>
<evidence type="ECO:0000256" key="4">
    <source>
        <dbReference type="ARBA" id="ARBA00023002"/>
    </source>
</evidence>
<comment type="cofactor">
    <cofactor evidence="1">
        <name>FAD</name>
        <dbReference type="ChEBI" id="CHEBI:57692"/>
    </cofactor>
</comment>
<dbReference type="GO" id="GO:0018669">
    <property type="term" value="F:3-hydroxybenzoate 6-monooxygenase activity"/>
    <property type="evidence" value="ECO:0007669"/>
    <property type="project" value="UniProtKB-EC"/>
</dbReference>
<reference evidence="7" key="1">
    <citation type="submission" date="2018-01" db="EMBL/GenBank/DDBJ databases">
        <authorList>
            <person name="Clerissi C."/>
        </authorList>
    </citation>
    <scope>NUCLEOTIDE SEQUENCE</scope>
    <source>
        <strain evidence="7">Cupriavidus sp. LMG 19464</strain>
    </source>
</reference>
<dbReference type="PANTHER" id="PTHR13789">
    <property type="entry name" value="MONOOXYGENASE"/>
    <property type="match status" value="1"/>
</dbReference>
<dbReference type="Pfam" id="PF01494">
    <property type="entry name" value="FAD_binding_3"/>
    <property type="match status" value="1"/>
</dbReference>
<evidence type="ECO:0000256" key="3">
    <source>
        <dbReference type="ARBA" id="ARBA00022827"/>
    </source>
</evidence>
<accession>A0A375C1S1</accession>
<dbReference type="InterPro" id="IPR050493">
    <property type="entry name" value="FAD-dep_Monooxygenase_BioMet"/>
</dbReference>
<dbReference type="Proteomes" id="UP000256780">
    <property type="component" value="Chromosome CBM2587_b"/>
</dbReference>
<keyword evidence="3" id="KW-0274">FAD</keyword>
<dbReference type="InterPro" id="IPR036188">
    <property type="entry name" value="FAD/NAD-bd_sf"/>
</dbReference>
<dbReference type="RefSeq" id="WP_116358029.1">
    <property type="nucleotide sequence ID" value="NZ_LT976854.1"/>
</dbReference>
<keyword evidence="5" id="KW-0503">Monooxygenase</keyword>
<protein>
    <submittedName>
        <fullName evidence="7">3-hydroxybenzoate 6-hydroxylase</fullName>
        <ecNumber evidence="7">1.14.13.24</ecNumber>
    </submittedName>
</protein>
<keyword evidence="2" id="KW-0285">Flavoprotein</keyword>
<dbReference type="GO" id="GO:0071949">
    <property type="term" value="F:FAD binding"/>
    <property type="evidence" value="ECO:0007669"/>
    <property type="project" value="InterPro"/>
</dbReference>
<proteinExistence type="predicted"/>
<dbReference type="SUPFAM" id="SSF51905">
    <property type="entry name" value="FAD/NAD(P)-binding domain"/>
    <property type="match status" value="1"/>
</dbReference>
<evidence type="ECO:0000313" key="7">
    <source>
        <dbReference type="EMBL" id="SOY61065.1"/>
    </source>
</evidence>
<feature type="domain" description="FAD-binding" evidence="6">
    <location>
        <begin position="7"/>
        <end position="349"/>
    </location>
</feature>
<dbReference type="EC" id="1.14.13.24" evidence="7"/>
<dbReference type="EMBL" id="OFSQ01000031">
    <property type="protein sequence ID" value="SOY61065.1"/>
    <property type="molecule type" value="Genomic_DNA"/>
</dbReference>
<organism evidence="7">
    <name type="scientific">Cupriavidus taiwanensis</name>
    <dbReference type="NCBI Taxonomy" id="164546"/>
    <lineage>
        <taxon>Bacteria</taxon>
        <taxon>Pseudomonadati</taxon>
        <taxon>Pseudomonadota</taxon>
        <taxon>Betaproteobacteria</taxon>
        <taxon>Burkholderiales</taxon>
        <taxon>Burkholderiaceae</taxon>
        <taxon>Cupriavidus</taxon>
    </lineage>
</organism>